<keyword evidence="3" id="KW-0028">Amino-acid biosynthesis</keyword>
<evidence type="ECO:0000313" key="13">
    <source>
        <dbReference type="EMBL" id="RKU49641.1"/>
    </source>
</evidence>
<evidence type="ECO:0000256" key="11">
    <source>
        <dbReference type="ARBA" id="ARBA00077451"/>
    </source>
</evidence>
<comment type="caution">
    <text evidence="13">The sequence shown here is derived from an EMBL/GenBank/DDBJ whole genome shotgun (WGS) entry which is preliminary data.</text>
</comment>
<dbReference type="InterPro" id="IPR016162">
    <property type="entry name" value="Ald_DH_N"/>
</dbReference>
<dbReference type="PROSITE" id="PS01223">
    <property type="entry name" value="PROA"/>
    <property type="match status" value="1"/>
</dbReference>
<dbReference type="Gene3D" id="3.40.605.10">
    <property type="entry name" value="Aldehyde Dehydrogenase, Chain A, domain 1"/>
    <property type="match status" value="1"/>
</dbReference>
<evidence type="ECO:0000256" key="10">
    <source>
        <dbReference type="ARBA" id="ARBA00075718"/>
    </source>
</evidence>
<evidence type="ECO:0000256" key="9">
    <source>
        <dbReference type="ARBA" id="ARBA00060997"/>
    </source>
</evidence>
<dbReference type="UniPathway" id="UPA00098">
    <property type="reaction ID" value="UER00360"/>
</dbReference>
<dbReference type="Proteomes" id="UP000275385">
    <property type="component" value="Unassembled WGS sequence"/>
</dbReference>
<protein>
    <recommendedName>
        <fullName evidence="2">glutamate-5-semialdehyde dehydrogenase</fullName>
        <ecNumber evidence="2">1.2.1.41</ecNumber>
    </recommendedName>
    <alternativeName>
        <fullName evidence="11">Glutamate-5-semialdehyde dehydrogenase</fullName>
    </alternativeName>
    <alternativeName>
        <fullName evidence="10">Glutamyl-gamma-semialdehyde dehydrogenase</fullName>
    </alternativeName>
</protein>
<evidence type="ECO:0000313" key="14">
    <source>
        <dbReference type="Proteomes" id="UP000275385"/>
    </source>
</evidence>
<evidence type="ECO:0000256" key="1">
    <source>
        <dbReference type="ARBA" id="ARBA00004985"/>
    </source>
</evidence>
<dbReference type="AlphaFoldDB" id="A0A420YP68"/>
<dbReference type="GO" id="GO:0050661">
    <property type="term" value="F:NADP binding"/>
    <property type="evidence" value="ECO:0007669"/>
    <property type="project" value="InterPro"/>
</dbReference>
<sequence>MSLTNATPEAAAKAAKSASHILATLPASARNDALTAIHAALSDAKDEILHANARDLELARKAAADGQLKDSLVSRLDLGKKGKWEDMLKGILDVRDLPDPVGKITLRTRLDDGLLLERVTAPIGVLLIIFEARPEVIANIASLAIKSGNAAILKGGKESTESFVAISRTISAALAGTKVPNGAVQLVTTRDAIAGLLDQDRHIDLVIPRGSNELVRYIKTNTKIPVLGHADGICHSYLTADVDEKTAVDVVVDSKTSYPAACNSLETLLVQDKALNTVFPAVADALLAKGVELRCDGPSKAALSGKQGNIVDVKQEDYDTEHLSLTLSIKTVSSLEEAVEHINEHGSHHTDTILTSDKELAERFMDAVDSAGVYWNASSRFADGMRYGFGTEVGISTNKIHARGPVGLEGLMIYKYKIRGQGHVTSVYGEGEGQRRFKHETLRLEDGH</sequence>
<dbReference type="NCBIfam" id="NF001221">
    <property type="entry name" value="PRK00197.1"/>
    <property type="match status" value="1"/>
</dbReference>
<reference evidence="13 14" key="1">
    <citation type="submission" date="2018-08" db="EMBL/GenBank/DDBJ databases">
        <title>Draft genome of the lignicolous fungus Coniochaeta pulveracea.</title>
        <authorList>
            <person name="Borstlap C.J."/>
            <person name="De Witt R.N."/>
            <person name="Botha A."/>
            <person name="Volschenk H."/>
        </authorList>
    </citation>
    <scope>NUCLEOTIDE SEQUENCE [LARGE SCALE GENOMIC DNA]</scope>
    <source>
        <strain evidence="13 14">CAB683</strain>
    </source>
</reference>
<evidence type="ECO:0000256" key="7">
    <source>
        <dbReference type="ARBA" id="ARBA00049024"/>
    </source>
</evidence>
<dbReference type="InterPro" id="IPR015590">
    <property type="entry name" value="Aldehyde_DH_dom"/>
</dbReference>
<gene>
    <name evidence="13" type="ORF">DL546_009685</name>
</gene>
<accession>A0A420YP68</accession>
<dbReference type="EC" id="1.2.1.41" evidence="2"/>
<dbReference type="InterPro" id="IPR016161">
    <property type="entry name" value="Ald_DH/histidinol_DH"/>
</dbReference>
<dbReference type="Gene3D" id="3.40.309.10">
    <property type="entry name" value="Aldehyde Dehydrogenase, Chain A, domain 2"/>
    <property type="match status" value="1"/>
</dbReference>
<dbReference type="InterPro" id="IPR016163">
    <property type="entry name" value="Ald_DH_C"/>
</dbReference>
<feature type="domain" description="Aldehyde dehydrogenase" evidence="12">
    <location>
        <begin position="4"/>
        <end position="286"/>
    </location>
</feature>
<dbReference type="EMBL" id="QVQW01000001">
    <property type="protein sequence ID" value="RKU49641.1"/>
    <property type="molecule type" value="Genomic_DNA"/>
</dbReference>
<keyword evidence="6" id="KW-0560">Oxidoreductase</keyword>
<dbReference type="OrthoDB" id="1934954at2759"/>
<comment type="catalytic activity">
    <reaction evidence="7">
        <text>L-glutamate 5-semialdehyde + phosphate + NADP(+) = L-glutamyl 5-phosphate + NADPH + H(+)</text>
        <dbReference type="Rhea" id="RHEA:19541"/>
        <dbReference type="ChEBI" id="CHEBI:15378"/>
        <dbReference type="ChEBI" id="CHEBI:43474"/>
        <dbReference type="ChEBI" id="CHEBI:57783"/>
        <dbReference type="ChEBI" id="CHEBI:58066"/>
        <dbReference type="ChEBI" id="CHEBI:58274"/>
        <dbReference type="ChEBI" id="CHEBI:58349"/>
        <dbReference type="EC" id="1.2.1.41"/>
    </reaction>
</comment>
<evidence type="ECO:0000256" key="8">
    <source>
        <dbReference type="ARBA" id="ARBA00059423"/>
    </source>
</evidence>
<proteinExistence type="inferred from homology"/>
<dbReference type="InterPro" id="IPR000965">
    <property type="entry name" value="GPR_dom"/>
</dbReference>
<keyword evidence="14" id="KW-1185">Reference proteome</keyword>
<dbReference type="GO" id="GO:0004350">
    <property type="term" value="F:glutamate-5-semialdehyde dehydrogenase activity"/>
    <property type="evidence" value="ECO:0007669"/>
    <property type="project" value="UniProtKB-EC"/>
</dbReference>
<dbReference type="STRING" id="177199.A0A420YP68"/>
<organism evidence="13 14">
    <name type="scientific">Coniochaeta pulveracea</name>
    <dbReference type="NCBI Taxonomy" id="177199"/>
    <lineage>
        <taxon>Eukaryota</taxon>
        <taxon>Fungi</taxon>
        <taxon>Dikarya</taxon>
        <taxon>Ascomycota</taxon>
        <taxon>Pezizomycotina</taxon>
        <taxon>Sordariomycetes</taxon>
        <taxon>Sordariomycetidae</taxon>
        <taxon>Coniochaetales</taxon>
        <taxon>Coniochaetaceae</taxon>
        <taxon>Coniochaeta</taxon>
    </lineage>
</organism>
<comment type="function">
    <text evidence="8">Catalyzes the NADPH dependent reduction of L-gamma-glutamyl 5-phosphate into L-glutamate 5-semialdehyde and phosphate. The product spontaneously undergoes cyclization to form 1-pyrroline-5-carboxylate.</text>
</comment>
<dbReference type="SUPFAM" id="SSF53720">
    <property type="entry name" value="ALDH-like"/>
    <property type="match status" value="1"/>
</dbReference>
<comment type="pathway">
    <text evidence="1">Amino-acid biosynthesis; L-proline biosynthesis; L-glutamate 5-semialdehyde from L-glutamate: step 2/2.</text>
</comment>
<dbReference type="PANTHER" id="PTHR11063">
    <property type="entry name" value="GLUTAMATE SEMIALDEHYDE DEHYDROGENASE"/>
    <property type="match status" value="1"/>
</dbReference>
<dbReference type="GO" id="GO:0055129">
    <property type="term" value="P:L-proline biosynthetic process"/>
    <property type="evidence" value="ECO:0007669"/>
    <property type="project" value="UniProtKB-UniPathway"/>
</dbReference>
<keyword evidence="5" id="KW-0521">NADP</keyword>
<comment type="similarity">
    <text evidence="9">Belongs to the gamma-glutamyl phosphate reductase family.</text>
</comment>
<name>A0A420YP68_9PEZI</name>
<dbReference type="FunFam" id="3.40.309.10:FF:000006">
    <property type="entry name" value="Gamma-glutamyl phosphate reductase"/>
    <property type="match status" value="1"/>
</dbReference>
<dbReference type="InterPro" id="IPR020593">
    <property type="entry name" value="G-glutamylP_reductase_CS"/>
</dbReference>
<dbReference type="CDD" id="cd07079">
    <property type="entry name" value="ALDH_F18-19_ProA-GPR"/>
    <property type="match status" value="1"/>
</dbReference>
<evidence type="ECO:0000256" key="3">
    <source>
        <dbReference type="ARBA" id="ARBA00022605"/>
    </source>
</evidence>
<evidence type="ECO:0000256" key="4">
    <source>
        <dbReference type="ARBA" id="ARBA00022650"/>
    </source>
</evidence>
<evidence type="ECO:0000256" key="5">
    <source>
        <dbReference type="ARBA" id="ARBA00022857"/>
    </source>
</evidence>
<evidence type="ECO:0000256" key="2">
    <source>
        <dbReference type="ARBA" id="ARBA00013002"/>
    </source>
</evidence>
<keyword evidence="4" id="KW-0641">Proline biosynthesis</keyword>
<evidence type="ECO:0000259" key="12">
    <source>
        <dbReference type="Pfam" id="PF00171"/>
    </source>
</evidence>
<dbReference type="PIRSF" id="PIRSF000151">
    <property type="entry name" value="GPR"/>
    <property type="match status" value="1"/>
</dbReference>
<dbReference type="HAMAP" id="MF_00412">
    <property type="entry name" value="ProA"/>
    <property type="match status" value="1"/>
</dbReference>
<dbReference type="InterPro" id="IPR012134">
    <property type="entry name" value="Glu-5-SA_DH"/>
</dbReference>
<dbReference type="Pfam" id="PF00171">
    <property type="entry name" value="Aldedh"/>
    <property type="match status" value="1"/>
</dbReference>
<evidence type="ECO:0000256" key="6">
    <source>
        <dbReference type="ARBA" id="ARBA00023002"/>
    </source>
</evidence>
<dbReference type="PANTHER" id="PTHR11063:SF8">
    <property type="entry name" value="DELTA-1-PYRROLINE-5-CARBOXYLATE SYNTHASE"/>
    <property type="match status" value="1"/>
</dbReference>
<dbReference type="NCBIfam" id="TIGR00407">
    <property type="entry name" value="proA"/>
    <property type="match status" value="1"/>
</dbReference>